<sequence>MKKTTYTVIILVTFSAFRFWDDLAKYKVNVPEFKEKIVELAAMNTFPSFQFYIPKEVKDLGSKLPAAEQAAMARVVGTFAKTYVNSSAFVADLGKSLDAQKQGTDPNSSELKEFYAEKYNESLSEITETIKAGILNDEYFKGQQQMLDGLKPVLEKPNPYGDTPEGKATYTAEMKGIKQMVGDLEAMLAIKPLFQTNKTEFAKKYATIRAKSEVNQRIGTIVEKNAEIDGKKNYKANIKAQLQQFLDESTDVDFEAKVEQKNGRREFVNDDYRRKSSIWKQCFRMGKPATMELRKIAEVWLKEL</sequence>
<proteinExistence type="predicted"/>
<protein>
    <submittedName>
        <fullName evidence="1">Uncharacterized protein</fullName>
    </submittedName>
</protein>
<name>A0A7W6EPQ3_9BACT</name>
<accession>A0A7W6EPQ3</accession>
<dbReference type="AlphaFoldDB" id="A0A7W6EPQ3"/>
<dbReference type="Proteomes" id="UP000541352">
    <property type="component" value="Unassembled WGS sequence"/>
</dbReference>
<comment type="caution">
    <text evidence="1">The sequence shown here is derived from an EMBL/GenBank/DDBJ whole genome shotgun (WGS) entry which is preliminary data.</text>
</comment>
<evidence type="ECO:0000313" key="2">
    <source>
        <dbReference type="Proteomes" id="UP000541352"/>
    </source>
</evidence>
<keyword evidence="2" id="KW-1185">Reference proteome</keyword>
<organism evidence="1 2">
    <name type="scientific">Runella defluvii</name>
    <dbReference type="NCBI Taxonomy" id="370973"/>
    <lineage>
        <taxon>Bacteria</taxon>
        <taxon>Pseudomonadati</taxon>
        <taxon>Bacteroidota</taxon>
        <taxon>Cytophagia</taxon>
        <taxon>Cytophagales</taxon>
        <taxon>Spirosomataceae</taxon>
        <taxon>Runella</taxon>
    </lineage>
</organism>
<dbReference type="RefSeq" id="WP_183972304.1">
    <property type="nucleotide sequence ID" value="NZ_JACIBY010000003.1"/>
</dbReference>
<dbReference type="EMBL" id="JACIBY010000003">
    <property type="protein sequence ID" value="MBB3837587.1"/>
    <property type="molecule type" value="Genomic_DNA"/>
</dbReference>
<evidence type="ECO:0000313" key="1">
    <source>
        <dbReference type="EMBL" id="MBB3837587.1"/>
    </source>
</evidence>
<gene>
    <name evidence="1" type="ORF">FHS57_001584</name>
</gene>
<reference evidence="1 2" key="1">
    <citation type="submission" date="2020-08" db="EMBL/GenBank/DDBJ databases">
        <title>Genomic Encyclopedia of Type Strains, Phase IV (KMG-IV): sequencing the most valuable type-strain genomes for metagenomic binning, comparative biology and taxonomic classification.</title>
        <authorList>
            <person name="Goeker M."/>
        </authorList>
    </citation>
    <scope>NUCLEOTIDE SEQUENCE [LARGE SCALE GENOMIC DNA]</scope>
    <source>
        <strain evidence="1 2">DSM 17976</strain>
    </source>
</reference>